<evidence type="ECO:0000256" key="2">
    <source>
        <dbReference type="ARBA" id="ARBA00022741"/>
    </source>
</evidence>
<dbReference type="PANTHER" id="PTHR30050:SF4">
    <property type="entry name" value="ATP-BINDING PROTEIN RV3427C IN INSERTION SEQUENCE-RELATED"/>
    <property type="match status" value="1"/>
</dbReference>
<protein>
    <submittedName>
        <fullName evidence="5">IstB domain protein ATP-binding protein</fullName>
    </submittedName>
</protein>
<comment type="similarity">
    <text evidence="1">Belongs to the IS21/IS1162 putative ATP-binding protein family.</text>
</comment>
<proteinExistence type="inferred from homology"/>
<dbReference type="EMBL" id="CM001436">
    <property type="protein sequence ID" value="EHQ36693.1"/>
    <property type="molecule type" value="Genomic_DNA"/>
</dbReference>
<dbReference type="OrthoDB" id="133089at2157"/>
<dbReference type="SUPFAM" id="SSF52540">
    <property type="entry name" value="P-loop containing nucleoside triphosphate hydrolases"/>
    <property type="match status" value="1"/>
</dbReference>
<keyword evidence="2" id="KW-0547">Nucleotide-binding</keyword>
<dbReference type="HOGENOM" id="CLU_062999_1_2_2"/>
<evidence type="ECO:0000313" key="6">
    <source>
        <dbReference type="Proteomes" id="UP000005741"/>
    </source>
</evidence>
<dbReference type="PATRIC" id="fig|937775.9.peg.2986"/>
<dbReference type="Pfam" id="PF01695">
    <property type="entry name" value="IstB_IS21"/>
    <property type="match status" value="1"/>
</dbReference>
<dbReference type="PIRSF" id="PIRSF003073">
    <property type="entry name" value="DNAC_TnpB_IstB"/>
    <property type="match status" value="1"/>
</dbReference>
<evidence type="ECO:0000256" key="3">
    <source>
        <dbReference type="ARBA" id="ARBA00022840"/>
    </source>
</evidence>
<dbReference type="GO" id="GO:0005524">
    <property type="term" value="F:ATP binding"/>
    <property type="evidence" value="ECO:0007669"/>
    <property type="project" value="UniProtKB-KW"/>
</dbReference>
<dbReference type="AlphaFoldDB" id="H1Z4E5"/>
<dbReference type="NCBIfam" id="NF038214">
    <property type="entry name" value="IS21_help_AAA"/>
    <property type="match status" value="1"/>
</dbReference>
<dbReference type="InterPro" id="IPR047661">
    <property type="entry name" value="IstB"/>
</dbReference>
<keyword evidence="3 5" id="KW-0067">ATP-binding</keyword>
<reference evidence="5 6" key="1">
    <citation type="submission" date="2011-10" db="EMBL/GenBank/DDBJ databases">
        <title>The Improved High-Quality Draft genome of Methanoplanus limicola DSM 2279.</title>
        <authorList>
            <consortium name="US DOE Joint Genome Institute (JGI-PGF)"/>
            <person name="Lucas S."/>
            <person name="Copeland A."/>
            <person name="Lapidus A."/>
            <person name="Glavina del Rio T."/>
            <person name="Dalin E."/>
            <person name="Tice H."/>
            <person name="Bruce D."/>
            <person name="Goodwin L."/>
            <person name="Pitluck S."/>
            <person name="Peters L."/>
            <person name="Mikhailova N."/>
            <person name="Lu M."/>
            <person name="Kyrpides N."/>
            <person name="Mavromatis K."/>
            <person name="Ivanova N."/>
            <person name="Markowitz V."/>
            <person name="Cheng J.-F."/>
            <person name="Hugenholtz P."/>
            <person name="Woyke T."/>
            <person name="Wu D."/>
            <person name="Wirth R."/>
            <person name="Brambilla E.-M."/>
            <person name="Klenk H.-P."/>
            <person name="Eisen J.A."/>
        </authorList>
    </citation>
    <scope>NUCLEOTIDE SEQUENCE [LARGE SCALE GENOMIC DNA]</scope>
    <source>
        <strain evidence="5 6">DSM 2279</strain>
    </source>
</reference>
<evidence type="ECO:0000259" key="4">
    <source>
        <dbReference type="SMART" id="SM00382"/>
    </source>
</evidence>
<dbReference type="Gene3D" id="3.40.50.300">
    <property type="entry name" value="P-loop containing nucleotide triphosphate hydrolases"/>
    <property type="match status" value="1"/>
</dbReference>
<feature type="domain" description="AAA+ ATPase" evidence="4">
    <location>
        <begin position="93"/>
        <end position="226"/>
    </location>
</feature>
<dbReference type="InterPro" id="IPR028350">
    <property type="entry name" value="DNAC/IstB-like"/>
</dbReference>
<dbReference type="SMART" id="SM00382">
    <property type="entry name" value="AAA"/>
    <property type="match status" value="1"/>
</dbReference>
<dbReference type="InterPro" id="IPR002611">
    <property type="entry name" value="IstB_ATP-bd"/>
</dbReference>
<dbReference type="GO" id="GO:0006260">
    <property type="term" value="P:DNA replication"/>
    <property type="evidence" value="ECO:0007669"/>
    <property type="project" value="TreeGrafter"/>
</dbReference>
<name>H1Z4E5_9EURY</name>
<dbReference type="STRING" id="937775.Metlim_2654"/>
<evidence type="ECO:0000313" key="5">
    <source>
        <dbReference type="EMBL" id="EHQ36693.1"/>
    </source>
</evidence>
<evidence type="ECO:0000256" key="1">
    <source>
        <dbReference type="ARBA" id="ARBA00008059"/>
    </source>
</evidence>
<dbReference type="InterPro" id="IPR027417">
    <property type="entry name" value="P-loop_NTPase"/>
</dbReference>
<dbReference type="InterPro" id="IPR003593">
    <property type="entry name" value="AAA+_ATPase"/>
</dbReference>
<accession>H1Z4E5</accession>
<dbReference type="PANTHER" id="PTHR30050">
    <property type="entry name" value="CHROMOSOMAL REPLICATION INITIATOR PROTEIN DNAA"/>
    <property type="match status" value="1"/>
</dbReference>
<gene>
    <name evidence="5" type="ORF">Metlim_2654</name>
</gene>
<sequence>MDNEIKTLCRQLRLPGVYQSYQSIAEDFKDPEDFLFQILNAEVKSRETRRIERSINQAGFPAFKKFEEIKRDMLPKDGKEAFEKIKNLAFLKEDRNLILIGNSGTGKTHLAIAAGIAACENGYSVYFRTAAGIINDLKEAKKELRLSKFEKRFRKMDLVIIDELGYISFDEEGAELLFQFLALRYEHKSTIITTNLTFSDWIRIFHDKAITTAILDRVTHHAVIINMTGKSYRQREFVATNKNNEDI</sequence>
<dbReference type="InParanoid" id="H1Z4E5"/>
<dbReference type="Proteomes" id="UP000005741">
    <property type="component" value="Chromosome"/>
</dbReference>
<keyword evidence="6" id="KW-1185">Reference proteome</keyword>
<organism evidence="5 6">
    <name type="scientific">Methanoplanus limicola DSM 2279</name>
    <dbReference type="NCBI Taxonomy" id="937775"/>
    <lineage>
        <taxon>Archaea</taxon>
        <taxon>Methanobacteriati</taxon>
        <taxon>Methanobacteriota</taxon>
        <taxon>Stenosarchaea group</taxon>
        <taxon>Methanomicrobia</taxon>
        <taxon>Methanomicrobiales</taxon>
        <taxon>Methanomicrobiaceae</taxon>
        <taxon>Methanoplanus</taxon>
    </lineage>
</organism>
<dbReference type="CDD" id="cd00009">
    <property type="entry name" value="AAA"/>
    <property type="match status" value="1"/>
</dbReference>